<accession>A0A3M0KPL9</accession>
<reference evidence="2 3" key="1">
    <citation type="submission" date="2018-07" db="EMBL/GenBank/DDBJ databases">
        <title>A high quality draft genome assembly of the barn swallow (H. rustica rustica).</title>
        <authorList>
            <person name="Formenti G."/>
            <person name="Chiara M."/>
            <person name="Poveda L."/>
            <person name="Francoijs K.-J."/>
            <person name="Bonisoli-Alquati A."/>
            <person name="Canova L."/>
            <person name="Gianfranceschi L."/>
            <person name="Horner D.S."/>
            <person name="Saino N."/>
        </authorList>
    </citation>
    <scope>NUCLEOTIDE SEQUENCE [LARGE SCALE GENOMIC DNA]</scope>
    <source>
        <strain evidence="2">Chelidonia</strain>
        <tissue evidence="2">Blood</tissue>
    </source>
</reference>
<dbReference type="STRING" id="333673.A0A3M0KPL9"/>
<evidence type="ECO:0000256" key="1">
    <source>
        <dbReference type="ARBA" id="ARBA00029457"/>
    </source>
</evidence>
<gene>
    <name evidence="2" type="ORF">DUI87_14051</name>
</gene>
<name>A0A3M0KPL9_HIRRU</name>
<dbReference type="OrthoDB" id="5976774at2759"/>
<dbReference type="PANTHER" id="PTHR31493">
    <property type="entry name" value="NAZO FAMILY MEMBER"/>
    <property type="match status" value="1"/>
</dbReference>
<dbReference type="InterPro" id="IPR033369">
    <property type="entry name" value="C19orf12"/>
</dbReference>
<evidence type="ECO:0000313" key="2">
    <source>
        <dbReference type="EMBL" id="RMC09047.1"/>
    </source>
</evidence>
<dbReference type="Pfam" id="PF20721">
    <property type="entry name" value="C19orf12"/>
    <property type="match status" value="1"/>
</dbReference>
<proteinExistence type="inferred from homology"/>
<evidence type="ECO:0008006" key="4">
    <source>
        <dbReference type="Google" id="ProtNLM"/>
    </source>
</evidence>
<evidence type="ECO:0000313" key="3">
    <source>
        <dbReference type="Proteomes" id="UP000269221"/>
    </source>
</evidence>
<dbReference type="AlphaFoldDB" id="A0A3M0KPL9"/>
<dbReference type="EMBL" id="QRBI01000116">
    <property type="protein sequence ID" value="RMC09047.1"/>
    <property type="molecule type" value="Genomic_DNA"/>
</dbReference>
<dbReference type="PANTHER" id="PTHR31493:SF1">
    <property type="entry name" value="PROTEIN C19ORF12"/>
    <property type="match status" value="1"/>
</dbReference>
<comment type="caution">
    <text evidence="2">The sequence shown here is derived from an EMBL/GenBank/DDBJ whole genome shotgun (WGS) entry which is preliminary data.</text>
</comment>
<sequence>MPIRTDDVMALLSHLARVKGMKAAVTHSGRGALLTGASAFVGGVLGGPPGIAVGGAVGGLIGWITSGQFKSVPQILMELPTAEKQKLCTEVTAVFKNLHWTDAAQLIGLVMANSALRDKVLAVLTTYLTNELKAQVKYGE</sequence>
<comment type="similarity">
    <text evidence="1">Belongs to the C19orf12 family.</text>
</comment>
<dbReference type="Proteomes" id="UP000269221">
    <property type="component" value="Unassembled WGS sequence"/>
</dbReference>
<protein>
    <recommendedName>
        <fullName evidence="4">CS012 protein</fullName>
    </recommendedName>
</protein>
<organism evidence="2 3">
    <name type="scientific">Hirundo rustica rustica</name>
    <dbReference type="NCBI Taxonomy" id="333673"/>
    <lineage>
        <taxon>Eukaryota</taxon>
        <taxon>Metazoa</taxon>
        <taxon>Chordata</taxon>
        <taxon>Craniata</taxon>
        <taxon>Vertebrata</taxon>
        <taxon>Euteleostomi</taxon>
        <taxon>Archelosauria</taxon>
        <taxon>Archosauria</taxon>
        <taxon>Dinosauria</taxon>
        <taxon>Saurischia</taxon>
        <taxon>Theropoda</taxon>
        <taxon>Coelurosauria</taxon>
        <taxon>Aves</taxon>
        <taxon>Neognathae</taxon>
        <taxon>Neoaves</taxon>
        <taxon>Telluraves</taxon>
        <taxon>Australaves</taxon>
        <taxon>Passeriformes</taxon>
        <taxon>Sylvioidea</taxon>
        <taxon>Hirundinidae</taxon>
        <taxon>Hirundo</taxon>
    </lineage>
</organism>
<keyword evidence="3" id="KW-1185">Reference proteome</keyword>